<keyword evidence="1" id="KW-0540">Nuclease</keyword>
<dbReference type="InterPro" id="IPR016191">
    <property type="entry name" value="Ribonuclease/ribotoxin"/>
</dbReference>
<dbReference type="Pfam" id="PF00545">
    <property type="entry name" value="Ribonuclease"/>
    <property type="match status" value="1"/>
</dbReference>
<dbReference type="RefSeq" id="WP_083488187.1">
    <property type="nucleotide sequence ID" value="NZ_JACIUV010000002.1"/>
</dbReference>
<dbReference type="Proteomes" id="UP000550609">
    <property type="component" value="Unassembled WGS sequence"/>
</dbReference>
<evidence type="ECO:0000256" key="2">
    <source>
        <dbReference type="ARBA" id="ARBA00022801"/>
    </source>
</evidence>
<dbReference type="GO" id="GO:0004521">
    <property type="term" value="F:RNA endonuclease activity"/>
    <property type="evidence" value="ECO:0007669"/>
    <property type="project" value="InterPro"/>
</dbReference>
<dbReference type="GO" id="GO:0003723">
    <property type="term" value="F:RNA binding"/>
    <property type="evidence" value="ECO:0007669"/>
    <property type="project" value="InterPro"/>
</dbReference>
<evidence type="ECO:0000256" key="1">
    <source>
        <dbReference type="ARBA" id="ARBA00022722"/>
    </source>
</evidence>
<organism evidence="3 4">
    <name type="scientific">Stenotrophomonas koreensis</name>
    <dbReference type="NCBI Taxonomy" id="266128"/>
    <lineage>
        <taxon>Bacteria</taxon>
        <taxon>Pseudomonadati</taxon>
        <taxon>Pseudomonadota</taxon>
        <taxon>Gammaproteobacteria</taxon>
        <taxon>Lysobacterales</taxon>
        <taxon>Lysobacteraceae</taxon>
        <taxon>Stenotrophomonas</taxon>
    </lineage>
</organism>
<protein>
    <submittedName>
        <fullName evidence="3">Ribonuclease</fullName>
    </submittedName>
</protein>
<dbReference type="GO" id="GO:0016787">
    <property type="term" value="F:hydrolase activity"/>
    <property type="evidence" value="ECO:0007669"/>
    <property type="project" value="UniProtKB-KW"/>
</dbReference>
<dbReference type="SUPFAM" id="SSF53933">
    <property type="entry name" value="Microbial ribonucleases"/>
    <property type="match status" value="1"/>
</dbReference>
<evidence type="ECO:0000313" key="3">
    <source>
        <dbReference type="EMBL" id="MBB1116530.1"/>
    </source>
</evidence>
<dbReference type="InterPro" id="IPR000026">
    <property type="entry name" value="N1-like"/>
</dbReference>
<keyword evidence="2" id="KW-0378">Hydrolase</keyword>
<dbReference type="AlphaFoldDB" id="A0A7W3UZ35"/>
<reference evidence="3 4" key="1">
    <citation type="submission" date="2020-08" db="EMBL/GenBank/DDBJ databases">
        <title>Stenotrophomonas sp. W1S232.</title>
        <authorList>
            <person name="Deng Y."/>
        </authorList>
    </citation>
    <scope>NUCLEOTIDE SEQUENCE [LARGE SCALE GENOMIC DNA]</scope>
    <source>
        <strain evidence="3 4">W1S232</strain>
    </source>
</reference>
<evidence type="ECO:0000313" key="4">
    <source>
        <dbReference type="Proteomes" id="UP000550609"/>
    </source>
</evidence>
<dbReference type="EMBL" id="JACIUV010000002">
    <property type="protein sequence ID" value="MBB1116530.1"/>
    <property type="molecule type" value="Genomic_DNA"/>
</dbReference>
<sequence>MGKRSRKQSRRNHPLAWLATAVLGLAALWLGVSPERLRSDPAQALEQIAPAIARAGSGTGTAATPEPAPSGQWPAFLTPEARQTVALIQRGGPYPYRQDGTVFGNRERLLPPRERGWYREYTVDTPGLSHRGPRRIVTGGHPPREWYYTADHYASFRPFTPPASRH</sequence>
<accession>A0A7W3UZ35</accession>
<dbReference type="Gene3D" id="3.10.450.30">
    <property type="entry name" value="Microbial ribonucleases"/>
    <property type="match status" value="1"/>
</dbReference>
<name>A0A7W3UZ35_9GAMM</name>
<dbReference type="OrthoDB" id="5326845at2"/>
<gene>
    <name evidence="3" type="ORF">H4O09_05590</name>
</gene>
<comment type="caution">
    <text evidence="3">The sequence shown here is derived from an EMBL/GenBank/DDBJ whole genome shotgun (WGS) entry which is preliminary data.</text>
</comment>
<proteinExistence type="predicted"/>